<evidence type="ECO:0000313" key="7">
    <source>
        <dbReference type="Proteomes" id="UP000198854"/>
    </source>
</evidence>
<keyword evidence="3" id="KW-0547">Nucleotide-binding</keyword>
<dbReference type="InterPro" id="IPR003593">
    <property type="entry name" value="AAA+_ATPase"/>
</dbReference>
<keyword evidence="7" id="KW-1185">Reference proteome</keyword>
<name>A0A1G7W9Y4_9VIBR</name>
<gene>
    <name evidence="6" type="ORF">SAMN04488136_101280</name>
</gene>
<dbReference type="NCBIfam" id="TIGR01727">
    <property type="entry name" value="oligo_HPY"/>
    <property type="match status" value="1"/>
</dbReference>
<dbReference type="CDD" id="cd03257">
    <property type="entry name" value="ABC_NikE_OppD_transporters"/>
    <property type="match status" value="1"/>
</dbReference>
<dbReference type="FunFam" id="3.40.50.300:FF:000016">
    <property type="entry name" value="Oligopeptide ABC transporter ATP-binding component"/>
    <property type="match status" value="1"/>
</dbReference>
<dbReference type="AlphaFoldDB" id="A0A1G7W9Y4"/>
<dbReference type="InterPro" id="IPR050319">
    <property type="entry name" value="ABC_transp_ATP-bind"/>
</dbReference>
<dbReference type="InterPro" id="IPR027417">
    <property type="entry name" value="P-loop_NTPase"/>
</dbReference>
<evidence type="ECO:0000256" key="1">
    <source>
        <dbReference type="ARBA" id="ARBA00005417"/>
    </source>
</evidence>
<dbReference type="OrthoDB" id="9784450at2"/>
<dbReference type="Pfam" id="PF08352">
    <property type="entry name" value="oligo_HPY"/>
    <property type="match status" value="1"/>
</dbReference>
<dbReference type="Proteomes" id="UP000198854">
    <property type="component" value="Unassembled WGS sequence"/>
</dbReference>
<dbReference type="GO" id="GO:0055085">
    <property type="term" value="P:transmembrane transport"/>
    <property type="evidence" value="ECO:0007669"/>
    <property type="project" value="UniProtKB-ARBA"/>
</dbReference>
<dbReference type="GO" id="GO:0016887">
    <property type="term" value="F:ATP hydrolysis activity"/>
    <property type="evidence" value="ECO:0007669"/>
    <property type="project" value="InterPro"/>
</dbReference>
<reference evidence="6 7" key="1">
    <citation type="submission" date="2016-10" db="EMBL/GenBank/DDBJ databases">
        <authorList>
            <person name="de Groot N.N."/>
        </authorList>
    </citation>
    <scope>NUCLEOTIDE SEQUENCE [LARGE SCALE GENOMIC DNA]</scope>
    <source>
        <strain evidence="6 7">CGMCC 1.10228</strain>
    </source>
</reference>
<dbReference type="Gene3D" id="3.40.50.300">
    <property type="entry name" value="P-loop containing nucleotide triphosphate hydrolases"/>
    <property type="match status" value="1"/>
</dbReference>
<dbReference type="PROSITE" id="PS00211">
    <property type="entry name" value="ABC_TRANSPORTER_1"/>
    <property type="match status" value="1"/>
</dbReference>
<dbReference type="RefSeq" id="WP_093268619.1">
    <property type="nucleotide sequence ID" value="NZ_FNDD01000001.1"/>
</dbReference>
<dbReference type="EMBL" id="FNDD01000001">
    <property type="protein sequence ID" value="SDG68764.1"/>
    <property type="molecule type" value="Genomic_DNA"/>
</dbReference>
<keyword evidence="2" id="KW-0813">Transport</keyword>
<accession>A0A1G7W9Y4</accession>
<evidence type="ECO:0000256" key="4">
    <source>
        <dbReference type="ARBA" id="ARBA00022840"/>
    </source>
</evidence>
<proteinExistence type="inferred from homology"/>
<dbReference type="PROSITE" id="PS50893">
    <property type="entry name" value="ABC_TRANSPORTER_2"/>
    <property type="match status" value="1"/>
</dbReference>
<dbReference type="PANTHER" id="PTHR43776">
    <property type="entry name" value="TRANSPORT ATP-BINDING PROTEIN"/>
    <property type="match status" value="1"/>
</dbReference>
<evidence type="ECO:0000256" key="3">
    <source>
        <dbReference type="ARBA" id="ARBA00022741"/>
    </source>
</evidence>
<sequence length="354" mass="39105">MSAEQTTPSVILSAKRLVKQFKSGADVVNAVNNVSFDVLQGETLAIVGESGCGKSTLGRMLLNLHAPTSGDVIYQGESLTGLSSQKMRSLRKELQMIFQDPFASLNPRMTVFKTLAEPLKIHQKLKGQALDDAVYELLELVGLARTHANSYPQEFSGGQRQRIAIARALASEPTLIVGDEPVSALDVSVQAQVINLMNELKAKFGLTLVLISHDLSVIEHMADRVIVMYLGQIVEMGTTEEVFNHPRHPYTQALLSSIPHPVPGSNQLKTLQGEIPNPKQLPEGCYFRSRCQYAGLRCGQEHPQVAKVAASESLSSHQVACFQHKQVPEFIPVQLDELESDDYQTRRRLYQLYS</sequence>
<dbReference type="GO" id="GO:0015833">
    <property type="term" value="P:peptide transport"/>
    <property type="evidence" value="ECO:0007669"/>
    <property type="project" value="InterPro"/>
</dbReference>
<evidence type="ECO:0000256" key="2">
    <source>
        <dbReference type="ARBA" id="ARBA00022448"/>
    </source>
</evidence>
<dbReference type="SUPFAM" id="SSF52540">
    <property type="entry name" value="P-loop containing nucleoside triphosphate hydrolases"/>
    <property type="match status" value="1"/>
</dbReference>
<keyword evidence="4 6" id="KW-0067">ATP-binding</keyword>
<comment type="similarity">
    <text evidence="1">Belongs to the ABC transporter superfamily.</text>
</comment>
<evidence type="ECO:0000259" key="5">
    <source>
        <dbReference type="PROSITE" id="PS50893"/>
    </source>
</evidence>
<organism evidence="6 7">
    <name type="scientific">Vibrio xiamenensis</name>
    <dbReference type="NCBI Taxonomy" id="861298"/>
    <lineage>
        <taxon>Bacteria</taxon>
        <taxon>Pseudomonadati</taxon>
        <taxon>Pseudomonadota</taxon>
        <taxon>Gammaproteobacteria</taxon>
        <taxon>Vibrionales</taxon>
        <taxon>Vibrionaceae</taxon>
        <taxon>Vibrio</taxon>
    </lineage>
</organism>
<dbReference type="Pfam" id="PF00005">
    <property type="entry name" value="ABC_tran"/>
    <property type="match status" value="1"/>
</dbReference>
<feature type="domain" description="ABC transporter" evidence="5">
    <location>
        <begin position="12"/>
        <end position="255"/>
    </location>
</feature>
<dbReference type="InterPro" id="IPR013563">
    <property type="entry name" value="Oligopep_ABC_C"/>
</dbReference>
<dbReference type="GO" id="GO:0005524">
    <property type="term" value="F:ATP binding"/>
    <property type="evidence" value="ECO:0007669"/>
    <property type="project" value="UniProtKB-KW"/>
</dbReference>
<dbReference type="InterPro" id="IPR017871">
    <property type="entry name" value="ABC_transporter-like_CS"/>
</dbReference>
<dbReference type="PANTHER" id="PTHR43776:SF7">
    <property type="entry name" value="D,D-DIPEPTIDE TRANSPORT ATP-BINDING PROTEIN DDPF-RELATED"/>
    <property type="match status" value="1"/>
</dbReference>
<protein>
    <submittedName>
        <fullName evidence="6">Oligopeptide transport system ATP-binding protein</fullName>
    </submittedName>
</protein>
<dbReference type="SMART" id="SM00382">
    <property type="entry name" value="AAA"/>
    <property type="match status" value="1"/>
</dbReference>
<dbReference type="InterPro" id="IPR003439">
    <property type="entry name" value="ABC_transporter-like_ATP-bd"/>
</dbReference>
<dbReference type="STRING" id="861298.SAMN04488136_101280"/>
<evidence type="ECO:0000313" key="6">
    <source>
        <dbReference type="EMBL" id="SDG68764.1"/>
    </source>
</evidence>